<feature type="binding site" evidence="12">
    <location>
        <position position="283"/>
    </location>
    <ligand>
        <name>substrate</name>
    </ligand>
</feature>
<dbReference type="InterPro" id="IPR020810">
    <property type="entry name" value="Enolase_C"/>
</dbReference>
<keyword evidence="8 10" id="KW-0456">Lyase</keyword>
<evidence type="ECO:0000256" key="12">
    <source>
        <dbReference type="PIRSR" id="PIRSR001400-2"/>
    </source>
</evidence>
<dbReference type="InterPro" id="IPR020809">
    <property type="entry name" value="Enolase_CS"/>
</dbReference>
<dbReference type="SFLD" id="SFLDG00178">
    <property type="entry name" value="enolase"/>
    <property type="match status" value="1"/>
</dbReference>
<dbReference type="CDD" id="cd03313">
    <property type="entry name" value="enolase"/>
    <property type="match status" value="1"/>
</dbReference>
<dbReference type="SFLD" id="SFLDS00001">
    <property type="entry name" value="Enolase"/>
    <property type="match status" value="1"/>
</dbReference>
<feature type="binding site" evidence="12">
    <location>
        <position position="164"/>
    </location>
    <ligand>
        <name>substrate</name>
    </ligand>
</feature>
<feature type="binding site" evidence="12">
    <location>
        <position position="155"/>
    </location>
    <ligand>
        <name>substrate</name>
    </ligand>
</feature>
<dbReference type="RefSeq" id="WP_014453371.1">
    <property type="nucleotide sequence ID" value="NC_017096.1"/>
</dbReference>
<dbReference type="Gene3D" id="3.20.20.120">
    <property type="entry name" value="Enolase-like C-terminal domain"/>
    <property type="match status" value="1"/>
</dbReference>
<comment type="similarity">
    <text evidence="2 10">Belongs to the enolase family.</text>
</comment>
<feature type="active site" description="Proton acceptor" evidence="10 11">
    <location>
        <position position="335"/>
    </location>
</feature>
<dbReference type="PRINTS" id="PR00148">
    <property type="entry name" value="ENOLASE"/>
</dbReference>
<dbReference type="GO" id="GO:0006096">
    <property type="term" value="P:glycolytic process"/>
    <property type="evidence" value="ECO:0007669"/>
    <property type="project" value="UniProtKB-UniRule"/>
</dbReference>
<dbReference type="GO" id="GO:0004634">
    <property type="term" value="F:phosphopyruvate hydratase activity"/>
    <property type="evidence" value="ECO:0007669"/>
    <property type="project" value="UniProtKB-UniRule"/>
</dbReference>
<evidence type="ECO:0000256" key="1">
    <source>
        <dbReference type="ARBA" id="ARBA00005031"/>
    </source>
</evidence>
<feature type="domain" description="Enolase N-terminal" evidence="15">
    <location>
        <begin position="4"/>
        <end position="134"/>
    </location>
</feature>
<dbReference type="AlphaFoldDB" id="A0A7U6GEM0"/>
<comment type="cofactor">
    <cofactor evidence="13">
        <name>Mg(2+)</name>
        <dbReference type="ChEBI" id="CHEBI:18420"/>
    </cofactor>
    <text evidence="13">Mg(2+) is required for catalysis and for stabilizing the dimer.</text>
</comment>
<comment type="cofactor">
    <cofactor evidence="10">
        <name>Mg(2+)</name>
        <dbReference type="ChEBI" id="CHEBI:18420"/>
    </cofactor>
    <text evidence="10">Binds a second Mg(2+) ion via substrate during catalysis.</text>
</comment>
<evidence type="ECO:0000256" key="5">
    <source>
        <dbReference type="ARBA" id="ARBA00022525"/>
    </source>
</evidence>
<accession>A0A7U6GEM0</accession>
<feature type="binding site" evidence="10">
    <location>
        <position position="365"/>
    </location>
    <ligand>
        <name>(2R)-2-phosphoglycerate</name>
        <dbReference type="ChEBI" id="CHEBI:58289"/>
    </ligand>
</feature>
<dbReference type="Proteomes" id="UP000004793">
    <property type="component" value="Chromosome"/>
</dbReference>
<feature type="binding site" evidence="10 13">
    <location>
        <position position="310"/>
    </location>
    <ligand>
        <name>Mg(2+)</name>
        <dbReference type="ChEBI" id="CHEBI:18420"/>
    </ligand>
</feature>
<comment type="pathway">
    <text evidence="1 10">Carbohydrate degradation; glycolysis; pyruvate from D-glyceraldehyde 3-phosphate: step 4/5.</text>
</comment>
<dbReference type="GO" id="GO:0000287">
    <property type="term" value="F:magnesium ion binding"/>
    <property type="evidence" value="ECO:0007669"/>
    <property type="project" value="UniProtKB-UniRule"/>
</dbReference>
<keyword evidence="17" id="KW-1185">Reference proteome</keyword>
<evidence type="ECO:0000256" key="8">
    <source>
        <dbReference type="ARBA" id="ARBA00023239"/>
    </source>
</evidence>
<dbReference type="PANTHER" id="PTHR11902">
    <property type="entry name" value="ENOLASE"/>
    <property type="match status" value="1"/>
</dbReference>
<dbReference type="Gene3D" id="3.30.390.10">
    <property type="entry name" value="Enolase-like, N-terminal domain"/>
    <property type="match status" value="1"/>
</dbReference>
<dbReference type="HAMAP" id="MF_00318">
    <property type="entry name" value="Enolase"/>
    <property type="match status" value="1"/>
</dbReference>
<evidence type="ECO:0000256" key="11">
    <source>
        <dbReference type="PIRSR" id="PIRSR001400-1"/>
    </source>
</evidence>
<keyword evidence="10 13" id="KW-0479">Metal-binding</keyword>
<feature type="binding site" evidence="12">
    <location>
        <position position="386"/>
    </location>
    <ligand>
        <name>substrate</name>
    </ligand>
</feature>
<dbReference type="PIRSF" id="PIRSF001400">
    <property type="entry name" value="Enolase"/>
    <property type="match status" value="1"/>
</dbReference>
<dbReference type="EC" id="4.2.1.11" evidence="3 10"/>
<protein>
    <recommendedName>
        <fullName evidence="4 10">Enolase</fullName>
        <ecNumber evidence="3 10">4.2.1.11</ecNumber>
    </recommendedName>
    <alternativeName>
        <fullName evidence="10">2-phospho-D-glycerate hydro-lyase</fullName>
    </alternativeName>
    <alternativeName>
        <fullName evidence="10">2-phosphoglycerate dehydratase</fullName>
    </alternativeName>
</protein>
<dbReference type="InterPro" id="IPR020811">
    <property type="entry name" value="Enolase_N"/>
</dbReference>
<evidence type="ECO:0000313" key="17">
    <source>
        <dbReference type="Proteomes" id="UP000004793"/>
    </source>
</evidence>
<feature type="binding site" evidence="12">
    <location>
        <position position="310"/>
    </location>
    <ligand>
        <name>substrate</name>
    </ligand>
</feature>
<evidence type="ECO:0000256" key="4">
    <source>
        <dbReference type="ARBA" id="ARBA00017068"/>
    </source>
</evidence>
<evidence type="ECO:0000256" key="9">
    <source>
        <dbReference type="ARBA" id="ARBA00045763"/>
    </source>
</evidence>
<dbReference type="GO" id="GO:0005576">
    <property type="term" value="C:extracellular region"/>
    <property type="evidence" value="ECO:0007669"/>
    <property type="project" value="UniProtKB-SubCell"/>
</dbReference>
<feature type="binding site" evidence="10">
    <location>
        <position position="364"/>
    </location>
    <ligand>
        <name>(2R)-2-phosphoglycerate</name>
        <dbReference type="ChEBI" id="CHEBI:58289"/>
    </ligand>
</feature>
<keyword evidence="10" id="KW-0963">Cytoplasm</keyword>
<keyword evidence="7 10" id="KW-0324">Glycolysis</keyword>
<dbReference type="InterPro" id="IPR000941">
    <property type="entry name" value="Enolase"/>
</dbReference>
<feature type="binding site" evidence="10">
    <location>
        <position position="335"/>
    </location>
    <ligand>
        <name>(2R)-2-phosphoglycerate</name>
        <dbReference type="ChEBI" id="CHEBI:58289"/>
    </ligand>
</feature>
<feature type="binding site" evidence="12">
    <location>
        <begin position="362"/>
        <end position="365"/>
    </location>
    <ligand>
        <name>substrate</name>
    </ligand>
</feature>
<dbReference type="KEGG" id="cex:CSE_08420"/>
<feature type="binding site" evidence="10">
    <location>
        <position position="386"/>
    </location>
    <ligand>
        <name>(2R)-2-phosphoglycerate</name>
        <dbReference type="ChEBI" id="CHEBI:58289"/>
    </ligand>
</feature>
<dbReference type="SUPFAM" id="SSF54826">
    <property type="entry name" value="Enolase N-terminal domain-like"/>
    <property type="match status" value="1"/>
</dbReference>
<dbReference type="SMART" id="SM01192">
    <property type="entry name" value="Enolase_C"/>
    <property type="match status" value="1"/>
</dbReference>
<sequence length="426" mass="46466">MSEIIFVKAREILDSRGNPTIETEVVLESGAVGVAAVPSGKSTGKFEAVELRDGDKSRFNGKGVLNAVRNVNEVIAENIIGMEAQDQYLIDKTMIDLDGTPNKSKLGANAILSVSLAVARAQANELGISLYKYLGGLNANLLPVPQLNILNGGAHADSGLDIQEFLILPVNFTSFKEAIRAGAEIYRSLESILKKKGYSVGIGDEGGFAPKVKNTEEALSLIVEAITNANYIAGKDIFLGIDSASSGFFKDGYYNFEGAKLTSKEMIDFYENLLSKFPIISIEDGLAEEDWDGWIEFTKRLGDKIQIIGDDLYVTNIERFSKGVELKATNSILIKLNQIGTLSETLKVIQFARFNGFNAIVSHRSGETADAFISHLVVGMTTGQIKSGAPARMERVEKYNELIRIEEELGENARFAGINVFKKFLK</sequence>
<feature type="active site" description="Proton donor" evidence="10 11">
    <location>
        <position position="205"/>
    </location>
</feature>
<proteinExistence type="inferred from homology"/>
<keyword evidence="6 10" id="KW-0460">Magnesium</keyword>
<dbReference type="PANTHER" id="PTHR11902:SF1">
    <property type="entry name" value="ENOLASE"/>
    <property type="match status" value="1"/>
</dbReference>
<dbReference type="Pfam" id="PF00113">
    <property type="entry name" value="Enolase_C"/>
    <property type="match status" value="1"/>
</dbReference>
<evidence type="ECO:0000256" key="7">
    <source>
        <dbReference type="ARBA" id="ARBA00023152"/>
    </source>
</evidence>
<feature type="domain" description="Enolase C-terminal TIM barrel" evidence="14">
    <location>
        <begin position="139"/>
        <end position="423"/>
    </location>
</feature>
<dbReference type="UniPathway" id="UPA00109">
    <property type="reaction ID" value="UER00187"/>
</dbReference>
<reference evidence="16 17" key="1">
    <citation type="submission" date="2011-01" db="EMBL/GenBank/DDBJ databases">
        <title>Whole genome sequence of Caldisericum exile AZM16c01.</title>
        <authorList>
            <person name="Narita-Yamada S."/>
            <person name="Kawakoshi A."/>
            <person name="Nakamura S."/>
            <person name="Sasagawa M."/>
            <person name="Fukada J."/>
            <person name="Sekine M."/>
            <person name="Kato Y."/>
            <person name="Fukai R."/>
            <person name="Sasaki K."/>
            <person name="Hanamaki A."/>
            <person name="Narita H."/>
            <person name="Konno Y."/>
            <person name="Mori K."/>
            <person name="Yamazaki S."/>
            <person name="Suzuki K."/>
            <person name="Fujita N."/>
        </authorList>
    </citation>
    <scope>NUCLEOTIDE SEQUENCE [LARGE SCALE GENOMIC DNA]</scope>
    <source>
        <strain evidence="17">DSM 21853 / NBRC 104410 / AZM16c01</strain>
    </source>
</reference>
<feature type="binding site" evidence="10">
    <location>
        <position position="163"/>
    </location>
    <ligand>
        <name>(2R)-2-phosphoglycerate</name>
        <dbReference type="ChEBI" id="CHEBI:58289"/>
    </ligand>
</feature>
<dbReference type="SFLD" id="SFLDF00002">
    <property type="entry name" value="enolase"/>
    <property type="match status" value="1"/>
</dbReference>
<dbReference type="InterPro" id="IPR036849">
    <property type="entry name" value="Enolase-like_C_sf"/>
</dbReference>
<dbReference type="SMART" id="SM01193">
    <property type="entry name" value="Enolase_N"/>
    <property type="match status" value="1"/>
</dbReference>
<comment type="subcellular location">
    <subcellularLocation>
        <location evidence="10">Cytoplasm</location>
    </subcellularLocation>
    <subcellularLocation>
        <location evidence="10">Secreted</location>
    </subcellularLocation>
    <subcellularLocation>
        <location evidence="10">Cell surface</location>
    </subcellularLocation>
    <text evidence="10">Fractions of enolase are present in both the cytoplasm and on the cell surface.</text>
</comment>
<dbReference type="Pfam" id="PF03952">
    <property type="entry name" value="Enolase_N"/>
    <property type="match status" value="1"/>
</dbReference>
<evidence type="ECO:0000256" key="10">
    <source>
        <dbReference type="HAMAP-Rule" id="MF_00318"/>
    </source>
</evidence>
<dbReference type="FunFam" id="3.30.390.10:FF:000001">
    <property type="entry name" value="Enolase"/>
    <property type="match status" value="1"/>
</dbReference>
<dbReference type="PROSITE" id="PS00164">
    <property type="entry name" value="ENOLASE"/>
    <property type="match status" value="1"/>
</dbReference>
<evidence type="ECO:0000256" key="13">
    <source>
        <dbReference type="PIRSR" id="PIRSR001400-3"/>
    </source>
</evidence>
<dbReference type="SUPFAM" id="SSF51604">
    <property type="entry name" value="Enolase C-terminal domain-like"/>
    <property type="match status" value="1"/>
</dbReference>
<gene>
    <name evidence="10 16" type="primary">eno</name>
    <name evidence="16" type="ordered locus">CSE_08420</name>
</gene>
<dbReference type="NCBIfam" id="TIGR01060">
    <property type="entry name" value="eno"/>
    <property type="match status" value="1"/>
</dbReference>
<name>A0A7U6GEM0_CALEA</name>
<comment type="catalytic activity">
    <reaction evidence="10">
        <text>(2R)-2-phosphoglycerate = phosphoenolpyruvate + H2O</text>
        <dbReference type="Rhea" id="RHEA:10164"/>
        <dbReference type="ChEBI" id="CHEBI:15377"/>
        <dbReference type="ChEBI" id="CHEBI:58289"/>
        <dbReference type="ChEBI" id="CHEBI:58702"/>
        <dbReference type="EC" id="4.2.1.11"/>
    </reaction>
</comment>
<evidence type="ECO:0000259" key="15">
    <source>
        <dbReference type="SMART" id="SM01193"/>
    </source>
</evidence>
<evidence type="ECO:0000259" key="14">
    <source>
        <dbReference type="SMART" id="SM01192"/>
    </source>
</evidence>
<evidence type="ECO:0000256" key="6">
    <source>
        <dbReference type="ARBA" id="ARBA00022842"/>
    </source>
</evidence>
<comment type="function">
    <text evidence="9 10">Catalyzes the reversible conversion of 2-phosphoglycerate (2-PG) into phosphoenolpyruvate (PEP). It is essential for the degradation of carbohydrates via glycolysis.</text>
</comment>
<evidence type="ECO:0000256" key="2">
    <source>
        <dbReference type="ARBA" id="ARBA00009604"/>
    </source>
</evidence>
<dbReference type="OrthoDB" id="9804716at2"/>
<feature type="binding site" evidence="10 13">
    <location>
        <position position="283"/>
    </location>
    <ligand>
        <name>Mg(2+)</name>
        <dbReference type="ChEBI" id="CHEBI:18420"/>
    </ligand>
</feature>
<dbReference type="InterPro" id="IPR029017">
    <property type="entry name" value="Enolase-like_N"/>
</dbReference>
<dbReference type="EMBL" id="AP012051">
    <property type="protein sequence ID" value="BAL80968.1"/>
    <property type="molecule type" value="Genomic_DNA"/>
</dbReference>
<organism evidence="16 17">
    <name type="scientific">Caldisericum exile (strain DSM 21853 / NBRC 104410 / AZM16c01)</name>
    <dbReference type="NCBI Taxonomy" id="511051"/>
    <lineage>
        <taxon>Bacteria</taxon>
        <taxon>Pseudomonadati</taxon>
        <taxon>Caldisericota/Cryosericota group</taxon>
        <taxon>Caldisericota</taxon>
        <taxon>Caldisericia</taxon>
        <taxon>Caldisericales</taxon>
        <taxon>Caldisericaceae</taxon>
        <taxon>Caldisericum</taxon>
    </lineage>
</organism>
<dbReference type="GO" id="GO:0000015">
    <property type="term" value="C:phosphopyruvate hydratase complex"/>
    <property type="evidence" value="ECO:0007669"/>
    <property type="project" value="InterPro"/>
</dbReference>
<evidence type="ECO:0000313" key="16">
    <source>
        <dbReference type="EMBL" id="BAL80968.1"/>
    </source>
</evidence>
<dbReference type="GO" id="GO:0009986">
    <property type="term" value="C:cell surface"/>
    <property type="evidence" value="ECO:0007669"/>
    <property type="project" value="UniProtKB-SubCell"/>
</dbReference>
<evidence type="ECO:0000256" key="3">
    <source>
        <dbReference type="ARBA" id="ARBA00012058"/>
    </source>
</evidence>
<feature type="binding site" evidence="10 13">
    <location>
        <position position="242"/>
    </location>
    <ligand>
        <name>Mg(2+)</name>
        <dbReference type="ChEBI" id="CHEBI:18420"/>
    </ligand>
</feature>
<keyword evidence="5 10" id="KW-0964">Secreted</keyword>